<proteinExistence type="predicted"/>
<sequence length="20" mass="2263">MEADEEEGLETGMQDTDAYE</sequence>
<feature type="region of interest" description="Disordered" evidence="1">
    <location>
        <begin position="1"/>
        <end position="20"/>
    </location>
</feature>
<keyword evidence="3" id="KW-1185">Reference proteome</keyword>
<dbReference type="EMBL" id="CM010724">
    <property type="protein sequence ID" value="RZC80270.1"/>
    <property type="molecule type" value="Genomic_DNA"/>
</dbReference>
<dbReference type="Proteomes" id="UP000316621">
    <property type="component" value="Chromosome 10"/>
</dbReference>
<evidence type="ECO:0000313" key="3">
    <source>
        <dbReference type="Proteomes" id="UP000316621"/>
    </source>
</evidence>
<evidence type="ECO:0000256" key="1">
    <source>
        <dbReference type="SAM" id="MobiDB-lite"/>
    </source>
</evidence>
<evidence type="ECO:0000313" key="2">
    <source>
        <dbReference type="EMBL" id="RZC80270.1"/>
    </source>
</evidence>
<dbReference type="Gramene" id="RZC80270">
    <property type="protein sequence ID" value="RZC80270"/>
    <property type="gene ID" value="C5167_042843"/>
</dbReference>
<organism evidence="2 3">
    <name type="scientific">Papaver somniferum</name>
    <name type="common">Opium poppy</name>
    <dbReference type="NCBI Taxonomy" id="3469"/>
    <lineage>
        <taxon>Eukaryota</taxon>
        <taxon>Viridiplantae</taxon>
        <taxon>Streptophyta</taxon>
        <taxon>Embryophyta</taxon>
        <taxon>Tracheophyta</taxon>
        <taxon>Spermatophyta</taxon>
        <taxon>Magnoliopsida</taxon>
        <taxon>Ranunculales</taxon>
        <taxon>Papaveraceae</taxon>
        <taxon>Papaveroideae</taxon>
        <taxon>Papaver</taxon>
    </lineage>
</organism>
<dbReference type="AlphaFoldDB" id="A0A4Y7L6N3"/>
<accession>A0A4Y7L6N3</accession>
<gene>
    <name evidence="2" type="ORF">C5167_042843</name>
</gene>
<name>A0A4Y7L6N3_PAPSO</name>
<reference evidence="2 3" key="1">
    <citation type="journal article" date="2018" name="Science">
        <title>The opium poppy genome and morphinan production.</title>
        <authorList>
            <person name="Guo L."/>
            <person name="Winzer T."/>
            <person name="Yang X."/>
            <person name="Li Y."/>
            <person name="Ning Z."/>
            <person name="He Z."/>
            <person name="Teodor R."/>
            <person name="Lu Y."/>
            <person name="Bowser T.A."/>
            <person name="Graham I.A."/>
            <person name="Ye K."/>
        </authorList>
    </citation>
    <scope>NUCLEOTIDE SEQUENCE [LARGE SCALE GENOMIC DNA]</scope>
    <source>
        <strain evidence="3">cv. HN1</strain>
        <tissue evidence="2">Leaves</tissue>
    </source>
</reference>
<protein>
    <submittedName>
        <fullName evidence="2">Uncharacterized protein</fullName>
    </submittedName>
</protein>